<reference evidence="3" key="2">
    <citation type="submission" date="2013-12" db="EMBL/GenBank/DDBJ databases">
        <authorList>
            <person name="Yu Y."/>
            <person name="Lee S."/>
            <person name="de Baynast K."/>
            <person name="Wissotski M."/>
            <person name="Liu L."/>
            <person name="Talag J."/>
            <person name="Goicoechea J."/>
            <person name="Angelova A."/>
            <person name="Jetty R."/>
            <person name="Kudrna D."/>
            <person name="Golser W."/>
            <person name="Rivera L."/>
            <person name="Zhang J."/>
            <person name="Wing R."/>
        </authorList>
    </citation>
    <scope>NUCLEOTIDE SEQUENCE</scope>
</reference>
<feature type="compositionally biased region" description="Polar residues" evidence="1">
    <location>
        <begin position="220"/>
        <end position="238"/>
    </location>
</feature>
<dbReference type="Gramene" id="LPERR03G30400.2">
    <property type="protein sequence ID" value="LPERR03G30400.2"/>
    <property type="gene ID" value="LPERR03G30400"/>
</dbReference>
<feature type="region of interest" description="Disordered" evidence="1">
    <location>
        <begin position="13"/>
        <end position="59"/>
    </location>
</feature>
<dbReference type="PANTHER" id="PTHR33318:SF32">
    <property type="entry name" value="OS03G0777100 PROTEIN"/>
    <property type="match status" value="1"/>
</dbReference>
<reference evidence="2" key="3">
    <citation type="submission" date="2015-04" db="UniProtKB">
        <authorList>
            <consortium name="EnsemblPlants"/>
        </authorList>
    </citation>
    <scope>IDENTIFICATION</scope>
</reference>
<dbReference type="Proteomes" id="UP000032180">
    <property type="component" value="Chromosome 3"/>
</dbReference>
<evidence type="ECO:0000313" key="3">
    <source>
        <dbReference type="Proteomes" id="UP000032180"/>
    </source>
</evidence>
<dbReference type="GO" id="GO:0007142">
    <property type="term" value="P:male meiosis II"/>
    <property type="evidence" value="ECO:0007669"/>
    <property type="project" value="InterPro"/>
</dbReference>
<keyword evidence="3" id="KW-1185">Reference proteome</keyword>
<feature type="region of interest" description="Disordered" evidence="1">
    <location>
        <begin position="416"/>
        <end position="446"/>
    </location>
</feature>
<evidence type="ECO:0000256" key="1">
    <source>
        <dbReference type="SAM" id="MobiDB-lite"/>
    </source>
</evidence>
<name>A0A0D9VZP4_9ORYZ</name>
<evidence type="ECO:0000313" key="2">
    <source>
        <dbReference type="EnsemblPlants" id="LPERR03G30400.2"/>
    </source>
</evidence>
<dbReference type="HOGENOM" id="CLU_049094_0_0_1"/>
<dbReference type="STRING" id="77586.A0A0D9VZP4"/>
<feature type="region of interest" description="Disordered" evidence="1">
    <location>
        <begin position="218"/>
        <end position="238"/>
    </location>
</feature>
<feature type="compositionally biased region" description="Basic and acidic residues" evidence="1">
    <location>
        <begin position="17"/>
        <end position="26"/>
    </location>
</feature>
<feature type="compositionally biased region" description="Polar residues" evidence="1">
    <location>
        <begin position="466"/>
        <end position="479"/>
    </location>
</feature>
<sequence>MMGWLFGCFRLPGGGGEGRRGRERADQQLVSTSSVSVTSPVADSSKVGERKRPPSKNALSAVFLREDEGSRVGQTASSGMNGIAERTKVGEELKIETCLLKNNDALLEAPNEIRQVPENTYQSQPGLACLPAISDEQQFVVGLKVEDCQTPSISHKSSTSPDAMSSSWKGHDASSQIDSDAVSKNIDVEVVDNGDSVINSGKKLTALDSSSFTCKDDISSPISTPSEATAGIQTPATTHVPNLEELRDQNNTRTSSEHAYEAPNSVEAVETCEKSRKESCQPDISDEDFKCANNGNSVSIELSISNECSLFQSSEGSVSSCNKRRDNSSTYSVDKCLKSDPTVHSSKKKVLRDNGSEVEFPSLSQWLKPPNPKKPFRDVPFTSDRSHSAKSSEEDRPIIGLVAAHWSDKEPDNFTSKWWDGNGIPNSTNKYKEVKPASASDQKVSWHATPFEERLEKALSDEKLLSQRSCSSGNPSQLSGLEGEENDTAASNSSYLYVAAS</sequence>
<dbReference type="InterPro" id="IPR039300">
    <property type="entry name" value="JASON"/>
</dbReference>
<dbReference type="EnsemblPlants" id="LPERR03G30400.2">
    <property type="protein sequence ID" value="LPERR03G30400.2"/>
    <property type="gene ID" value="LPERR03G30400"/>
</dbReference>
<feature type="compositionally biased region" description="Low complexity" evidence="1">
    <location>
        <begin position="30"/>
        <end position="45"/>
    </location>
</feature>
<feature type="region of interest" description="Disordered" evidence="1">
    <location>
        <begin position="361"/>
        <end position="395"/>
    </location>
</feature>
<feature type="compositionally biased region" description="Polar residues" evidence="1">
    <location>
        <begin position="150"/>
        <end position="178"/>
    </location>
</feature>
<feature type="region of interest" description="Disordered" evidence="1">
    <location>
        <begin position="150"/>
        <end position="180"/>
    </location>
</feature>
<feature type="region of interest" description="Disordered" evidence="1">
    <location>
        <begin position="464"/>
        <end position="501"/>
    </location>
</feature>
<feature type="compositionally biased region" description="Basic and acidic residues" evidence="1">
    <location>
        <begin position="384"/>
        <end position="395"/>
    </location>
</feature>
<protein>
    <submittedName>
        <fullName evidence="2">Uncharacterized protein</fullName>
    </submittedName>
</protein>
<organism evidence="2 3">
    <name type="scientific">Leersia perrieri</name>
    <dbReference type="NCBI Taxonomy" id="77586"/>
    <lineage>
        <taxon>Eukaryota</taxon>
        <taxon>Viridiplantae</taxon>
        <taxon>Streptophyta</taxon>
        <taxon>Embryophyta</taxon>
        <taxon>Tracheophyta</taxon>
        <taxon>Spermatophyta</taxon>
        <taxon>Magnoliopsida</taxon>
        <taxon>Liliopsida</taxon>
        <taxon>Poales</taxon>
        <taxon>Poaceae</taxon>
        <taxon>BOP clade</taxon>
        <taxon>Oryzoideae</taxon>
        <taxon>Oryzeae</taxon>
        <taxon>Oryzinae</taxon>
        <taxon>Leersia</taxon>
    </lineage>
</organism>
<reference evidence="2 3" key="1">
    <citation type="submission" date="2012-08" db="EMBL/GenBank/DDBJ databases">
        <title>Oryza genome evolution.</title>
        <authorList>
            <person name="Wing R.A."/>
        </authorList>
    </citation>
    <scope>NUCLEOTIDE SEQUENCE</scope>
</reference>
<accession>A0A0D9VZP4</accession>
<proteinExistence type="predicted"/>
<dbReference type="AlphaFoldDB" id="A0A0D9VZP4"/>
<dbReference type="PANTHER" id="PTHR33318">
    <property type="entry name" value="ASPARTYL/GLUTAMYL-TRNA(ASN/GLN) AMIDOTRANSFERASE SUBUNIT"/>
    <property type="match status" value="1"/>
</dbReference>
<dbReference type="eggNOG" id="ENOG502QUII">
    <property type="taxonomic scope" value="Eukaryota"/>
</dbReference>